<dbReference type="NCBIfam" id="NF038013">
    <property type="entry name" value="AceTr_1"/>
    <property type="match status" value="1"/>
</dbReference>
<feature type="transmembrane region" description="Helical" evidence="7">
    <location>
        <begin position="78"/>
        <end position="99"/>
    </location>
</feature>
<feature type="compositionally biased region" description="Low complexity" evidence="6">
    <location>
        <begin position="17"/>
        <end position="29"/>
    </location>
</feature>
<feature type="transmembrane region" description="Helical" evidence="7">
    <location>
        <begin position="203"/>
        <end position="225"/>
    </location>
</feature>
<proteinExistence type="inferred from homology"/>
<dbReference type="InterPro" id="IPR000791">
    <property type="entry name" value="Gpr1/Fun34/SatP-like"/>
</dbReference>
<dbReference type="PANTHER" id="PTHR31123:SF1">
    <property type="entry name" value="ACCUMULATION OF DYADS PROTEIN 2-RELATED"/>
    <property type="match status" value="1"/>
</dbReference>
<feature type="transmembrane region" description="Helical" evidence="7">
    <location>
        <begin position="237"/>
        <end position="257"/>
    </location>
</feature>
<dbReference type="GO" id="GO:0015123">
    <property type="term" value="F:acetate transmembrane transporter activity"/>
    <property type="evidence" value="ECO:0007669"/>
    <property type="project" value="TreeGrafter"/>
</dbReference>
<evidence type="ECO:0000313" key="8">
    <source>
        <dbReference type="EMBL" id="SPQ26331.1"/>
    </source>
</evidence>
<evidence type="ECO:0000256" key="6">
    <source>
        <dbReference type="SAM" id="MobiDB-lite"/>
    </source>
</evidence>
<reference evidence="8 9" key="1">
    <citation type="submission" date="2018-04" db="EMBL/GenBank/DDBJ databases">
        <authorList>
            <person name="Huttner S."/>
            <person name="Dainat J."/>
        </authorList>
    </citation>
    <scope>NUCLEOTIDE SEQUENCE [LARGE SCALE GENOMIC DNA]</scope>
</reference>
<evidence type="ECO:0000256" key="5">
    <source>
        <dbReference type="ARBA" id="ARBA00023136"/>
    </source>
</evidence>
<keyword evidence="4 7" id="KW-1133">Transmembrane helix</keyword>
<evidence type="ECO:0000256" key="4">
    <source>
        <dbReference type="ARBA" id="ARBA00022989"/>
    </source>
</evidence>
<dbReference type="InterPro" id="IPR051633">
    <property type="entry name" value="AceTr"/>
</dbReference>
<sequence length="294" mass="31123">MADTVNSAATEKEVGQATGAATPANGANAPHHRGFDTRNPMANVHADDQPRLPAFGGEFQPGLWRPIEHRKFANPAPLGLSAFALTTFVLSCVNLNARGVTAPNVAVPLAFGYGGLVQLLAGMWEMAVGNTFGATALSSYGGFWIAYGILLTPNWNILGADGPYSPAETKGDPLMAQSAVGFFLTGWFIFTTILLLCTLRSTVMFFLLFFTLDLAFLMLACGAYATDNGNAEAASKLNQAGGGFGMLAAFLAWYNAFAGIADSSNSFFLIPVFHFPWSEKGREARLAKTASATV</sequence>
<feature type="region of interest" description="Disordered" evidence="6">
    <location>
        <begin position="1"/>
        <end position="47"/>
    </location>
</feature>
<dbReference type="GO" id="GO:0005886">
    <property type="term" value="C:plasma membrane"/>
    <property type="evidence" value="ECO:0007669"/>
    <property type="project" value="TreeGrafter"/>
</dbReference>
<evidence type="ECO:0000256" key="3">
    <source>
        <dbReference type="ARBA" id="ARBA00022692"/>
    </source>
</evidence>
<dbReference type="InterPro" id="IPR047622">
    <property type="entry name" value="GPR1_FUN34_YAAH"/>
</dbReference>
<keyword evidence="3 7" id="KW-0812">Transmembrane</keyword>
<accession>A0A446BV07</accession>
<gene>
    <name evidence="8" type="ORF">TT172_LOCUS8750</name>
</gene>
<feature type="transmembrane region" description="Helical" evidence="7">
    <location>
        <begin position="175"/>
        <end position="196"/>
    </location>
</feature>
<dbReference type="AlphaFoldDB" id="A0A446BV07"/>
<dbReference type="PANTHER" id="PTHR31123">
    <property type="entry name" value="ACCUMULATION OF DYADS PROTEIN 2-RELATED"/>
    <property type="match status" value="1"/>
</dbReference>
<name>A0A446BV07_9PEZI</name>
<evidence type="ECO:0000256" key="1">
    <source>
        <dbReference type="ARBA" id="ARBA00004141"/>
    </source>
</evidence>
<feature type="transmembrane region" description="Helical" evidence="7">
    <location>
        <begin position="136"/>
        <end position="155"/>
    </location>
</feature>
<dbReference type="Proteomes" id="UP000289323">
    <property type="component" value="Unassembled WGS sequence"/>
</dbReference>
<evidence type="ECO:0000313" key="9">
    <source>
        <dbReference type="Proteomes" id="UP000289323"/>
    </source>
</evidence>
<protein>
    <submittedName>
        <fullName evidence="8">035fb6f3-a973-448a-9078-af17aef08ef9</fullName>
    </submittedName>
</protein>
<evidence type="ECO:0000256" key="2">
    <source>
        <dbReference type="ARBA" id="ARBA00005587"/>
    </source>
</evidence>
<keyword evidence="5 7" id="KW-0472">Membrane</keyword>
<comment type="similarity">
    <text evidence="2">Belongs to the acetate uptake transporter (AceTr) (TC 2.A.96) family.</text>
</comment>
<dbReference type="EMBL" id="OUUZ01000017">
    <property type="protein sequence ID" value="SPQ26331.1"/>
    <property type="molecule type" value="Genomic_DNA"/>
</dbReference>
<dbReference type="PROSITE" id="PS01114">
    <property type="entry name" value="GPR1_FUN34_YAAH"/>
    <property type="match status" value="1"/>
</dbReference>
<organism evidence="8 9">
    <name type="scientific">Thermothielavioides terrestris</name>
    <dbReference type="NCBI Taxonomy" id="2587410"/>
    <lineage>
        <taxon>Eukaryota</taxon>
        <taxon>Fungi</taxon>
        <taxon>Dikarya</taxon>
        <taxon>Ascomycota</taxon>
        <taxon>Pezizomycotina</taxon>
        <taxon>Sordariomycetes</taxon>
        <taxon>Sordariomycetidae</taxon>
        <taxon>Sordariales</taxon>
        <taxon>Chaetomiaceae</taxon>
        <taxon>Thermothielavioides</taxon>
    </lineage>
</organism>
<comment type="subcellular location">
    <subcellularLocation>
        <location evidence="1">Membrane</location>
        <topology evidence="1">Multi-pass membrane protein</topology>
    </subcellularLocation>
</comment>
<feature type="transmembrane region" description="Helical" evidence="7">
    <location>
        <begin position="105"/>
        <end position="124"/>
    </location>
</feature>
<dbReference type="Pfam" id="PF01184">
    <property type="entry name" value="Gpr1_Fun34_YaaH"/>
    <property type="match status" value="1"/>
</dbReference>
<evidence type="ECO:0000256" key="7">
    <source>
        <dbReference type="SAM" id="Phobius"/>
    </source>
</evidence>